<sequence>MGRKRKRDGGSGDALIEHLLRHSLDKVSEQHDVDLTTFKYGIYQVQSSGKAKASHATGSTVHTSDVAIRLFYSKLLSDFASATELATWFLSLLPDAPMDMGFELVHVEVEEKTNRLVFYTREMRESRDDVTLPLDVLYEDSAVVVVNKPYNLPSVDGVDHSTSLHQILKTKYPHVRIVHRLDMETSGIMVAALTLEAAQDLNRQFRDKTVQKTYEAVITGTLSPSEGVVELPLAGDPTHRVKQRVDMEQGKPSKTLYTVKQVADGRSRVELTPVTGRTHQLRVHMHALGHPMVGDSLYAEDTTIRLHLHAIQLEFDHPMSGHRVHFDCPCPF</sequence>
<proteinExistence type="predicted"/>
<dbReference type="PROSITE" id="PS01129">
    <property type="entry name" value="PSI_RLU"/>
    <property type="match status" value="1"/>
</dbReference>
<name>A0A6G0WVY7_9STRA</name>
<dbReference type="GO" id="GO:0003723">
    <property type="term" value="F:RNA binding"/>
    <property type="evidence" value="ECO:0007669"/>
    <property type="project" value="InterPro"/>
</dbReference>
<dbReference type="GO" id="GO:0000455">
    <property type="term" value="P:enzyme-directed rRNA pseudouridine synthesis"/>
    <property type="evidence" value="ECO:0007669"/>
    <property type="project" value="TreeGrafter"/>
</dbReference>
<protein>
    <recommendedName>
        <fullName evidence="1">Pseudouridine synthase RsuA/RluA-like domain-containing protein</fullName>
    </recommendedName>
</protein>
<organism evidence="2 3">
    <name type="scientific">Aphanomyces euteiches</name>
    <dbReference type="NCBI Taxonomy" id="100861"/>
    <lineage>
        <taxon>Eukaryota</taxon>
        <taxon>Sar</taxon>
        <taxon>Stramenopiles</taxon>
        <taxon>Oomycota</taxon>
        <taxon>Saprolegniomycetes</taxon>
        <taxon>Saprolegniales</taxon>
        <taxon>Verrucalvaceae</taxon>
        <taxon>Aphanomyces</taxon>
    </lineage>
</organism>
<feature type="domain" description="Pseudouridine synthase RsuA/RluA-like" evidence="1">
    <location>
        <begin position="143"/>
        <end position="287"/>
    </location>
</feature>
<dbReference type="AlphaFoldDB" id="A0A6G0WVY7"/>
<dbReference type="SUPFAM" id="SSF55120">
    <property type="entry name" value="Pseudouridine synthase"/>
    <property type="match status" value="1"/>
</dbReference>
<dbReference type="PANTHER" id="PTHR21600:SF89">
    <property type="entry name" value="RIBOSOMAL LARGE SUBUNIT PSEUDOURIDINE SYNTHASE A"/>
    <property type="match status" value="1"/>
</dbReference>
<dbReference type="Gene3D" id="3.30.2350.10">
    <property type="entry name" value="Pseudouridine synthase"/>
    <property type="match status" value="1"/>
</dbReference>
<dbReference type="InterPro" id="IPR050188">
    <property type="entry name" value="RluA_PseudoU_synthase"/>
</dbReference>
<accession>A0A6G0WVY7</accession>
<dbReference type="VEuPathDB" id="FungiDB:AeMF1_002406"/>
<evidence type="ECO:0000313" key="2">
    <source>
        <dbReference type="EMBL" id="KAF0731642.1"/>
    </source>
</evidence>
<dbReference type="Proteomes" id="UP000481153">
    <property type="component" value="Unassembled WGS sequence"/>
</dbReference>
<dbReference type="EMBL" id="VJMJ01000141">
    <property type="protein sequence ID" value="KAF0731642.1"/>
    <property type="molecule type" value="Genomic_DNA"/>
</dbReference>
<dbReference type="InterPro" id="IPR020103">
    <property type="entry name" value="PsdUridine_synth_cat_dom_sf"/>
</dbReference>
<keyword evidence="3" id="KW-1185">Reference proteome</keyword>
<dbReference type="PANTHER" id="PTHR21600">
    <property type="entry name" value="MITOCHONDRIAL RNA PSEUDOURIDINE SYNTHASE"/>
    <property type="match status" value="1"/>
</dbReference>
<dbReference type="Pfam" id="PF00849">
    <property type="entry name" value="PseudoU_synth_2"/>
    <property type="match status" value="1"/>
</dbReference>
<evidence type="ECO:0000259" key="1">
    <source>
        <dbReference type="Pfam" id="PF00849"/>
    </source>
</evidence>
<evidence type="ECO:0000313" key="3">
    <source>
        <dbReference type="Proteomes" id="UP000481153"/>
    </source>
</evidence>
<comment type="caution">
    <text evidence="2">The sequence shown here is derived from an EMBL/GenBank/DDBJ whole genome shotgun (WGS) entry which is preliminary data.</text>
</comment>
<dbReference type="InterPro" id="IPR006145">
    <property type="entry name" value="PsdUridine_synth_RsuA/RluA"/>
</dbReference>
<dbReference type="InterPro" id="IPR006224">
    <property type="entry name" value="PsdUridine_synth_RluA-like_CS"/>
</dbReference>
<reference evidence="2 3" key="1">
    <citation type="submission" date="2019-07" db="EMBL/GenBank/DDBJ databases">
        <title>Genomics analysis of Aphanomyces spp. identifies a new class of oomycete effector associated with host adaptation.</title>
        <authorList>
            <person name="Gaulin E."/>
        </authorList>
    </citation>
    <scope>NUCLEOTIDE SEQUENCE [LARGE SCALE GENOMIC DNA]</scope>
    <source>
        <strain evidence="2 3">ATCC 201684</strain>
    </source>
</reference>
<dbReference type="CDD" id="cd02869">
    <property type="entry name" value="PseudoU_synth_RluA_like"/>
    <property type="match status" value="1"/>
</dbReference>
<dbReference type="GO" id="GO:0009982">
    <property type="term" value="F:pseudouridine synthase activity"/>
    <property type="evidence" value="ECO:0007669"/>
    <property type="project" value="InterPro"/>
</dbReference>
<gene>
    <name evidence="2" type="ORF">Ae201684_011260</name>
</gene>